<evidence type="ECO:0000313" key="2">
    <source>
        <dbReference type="EMBL" id="BBO69461.1"/>
    </source>
</evidence>
<dbReference type="Proteomes" id="UP000427906">
    <property type="component" value="Chromosome"/>
</dbReference>
<keyword evidence="3" id="KW-1185">Reference proteome</keyword>
<sequence>MIHENLGRTFTMKTIIPFILWLLLFIGNDIAVNPVSATDSVAYPVIKLTVNNQPLGEVLAAITTETGYEFNINEQWESHPVSATLDNLSLEQGLKRLLRNLNHTIIWDSDQIISIMVYGKTEATSHHSGISHAALPPGIPSVPPSEAEDLGELQDDLSPEEEASEADKREMAGSEENAPLDDQKPDKTPIQD</sequence>
<feature type="compositionally biased region" description="Acidic residues" evidence="1">
    <location>
        <begin position="146"/>
        <end position="164"/>
    </location>
</feature>
<evidence type="ECO:0008006" key="4">
    <source>
        <dbReference type="Google" id="ProtNLM"/>
    </source>
</evidence>
<accession>A0A5K7YR49</accession>
<organism evidence="2 3">
    <name type="scientific">Desulfosarcina alkanivorans</name>
    <dbReference type="NCBI Taxonomy" id="571177"/>
    <lineage>
        <taxon>Bacteria</taxon>
        <taxon>Pseudomonadati</taxon>
        <taxon>Thermodesulfobacteriota</taxon>
        <taxon>Desulfobacteria</taxon>
        <taxon>Desulfobacterales</taxon>
        <taxon>Desulfosarcinaceae</taxon>
        <taxon>Desulfosarcina</taxon>
    </lineage>
</organism>
<dbReference type="AlphaFoldDB" id="A0A5K7YR49"/>
<dbReference type="EMBL" id="AP021874">
    <property type="protein sequence ID" value="BBO69461.1"/>
    <property type="molecule type" value="Genomic_DNA"/>
</dbReference>
<name>A0A5K7YR49_9BACT</name>
<proteinExistence type="predicted"/>
<reference evidence="2 3" key="1">
    <citation type="submission" date="2019-11" db="EMBL/GenBank/DDBJ databases">
        <title>Comparative genomics of hydrocarbon-degrading Desulfosarcina strains.</title>
        <authorList>
            <person name="Watanabe M."/>
            <person name="Kojima H."/>
            <person name="Fukui M."/>
        </authorList>
    </citation>
    <scope>NUCLEOTIDE SEQUENCE [LARGE SCALE GENOMIC DNA]</scope>
    <source>
        <strain evidence="2 3">PL12</strain>
    </source>
</reference>
<gene>
    <name evidence="2" type="ORF">DSCA_33910</name>
</gene>
<evidence type="ECO:0000313" key="3">
    <source>
        <dbReference type="Proteomes" id="UP000427906"/>
    </source>
</evidence>
<protein>
    <recommendedName>
        <fullName evidence="4">Secretin/TonB short N-terminal domain-containing protein</fullName>
    </recommendedName>
</protein>
<feature type="compositionally biased region" description="Basic and acidic residues" evidence="1">
    <location>
        <begin position="181"/>
        <end position="192"/>
    </location>
</feature>
<dbReference type="KEGG" id="dalk:DSCA_33910"/>
<evidence type="ECO:0000256" key="1">
    <source>
        <dbReference type="SAM" id="MobiDB-lite"/>
    </source>
</evidence>
<feature type="region of interest" description="Disordered" evidence="1">
    <location>
        <begin position="128"/>
        <end position="192"/>
    </location>
</feature>